<dbReference type="RefSeq" id="WP_249309061.1">
    <property type="nucleotide sequence ID" value="NZ_JACRSZ010000012.1"/>
</dbReference>
<organism evidence="2 3">
    <name type="scientific">Jingyaoa shaoxingensis</name>
    <dbReference type="NCBI Taxonomy" id="2763671"/>
    <lineage>
        <taxon>Bacteria</taxon>
        <taxon>Bacillati</taxon>
        <taxon>Bacillota</taxon>
        <taxon>Clostridia</taxon>
        <taxon>Lachnospirales</taxon>
        <taxon>Lachnospiraceae</taxon>
        <taxon>Jingyaoa</taxon>
    </lineage>
</organism>
<proteinExistence type="predicted"/>
<evidence type="ECO:0000313" key="3">
    <source>
        <dbReference type="Proteomes" id="UP000657421"/>
    </source>
</evidence>
<keyword evidence="1" id="KW-1133">Transmembrane helix</keyword>
<feature type="transmembrane region" description="Helical" evidence="1">
    <location>
        <begin position="341"/>
        <end position="362"/>
    </location>
</feature>
<name>A0ABR7NBJ7_9FIRM</name>
<evidence type="ECO:0000313" key="2">
    <source>
        <dbReference type="EMBL" id="MBC8573766.1"/>
    </source>
</evidence>
<dbReference type="EMBL" id="JACRSZ010000012">
    <property type="protein sequence ID" value="MBC8573766.1"/>
    <property type="molecule type" value="Genomic_DNA"/>
</dbReference>
<evidence type="ECO:0008006" key="4">
    <source>
        <dbReference type="Google" id="ProtNLM"/>
    </source>
</evidence>
<keyword evidence="1" id="KW-0812">Transmembrane</keyword>
<comment type="caution">
    <text evidence="2">The sequence shown here is derived from an EMBL/GenBank/DDBJ whole genome shotgun (WGS) entry which is preliminary data.</text>
</comment>
<reference evidence="2 3" key="1">
    <citation type="submission" date="2020-08" db="EMBL/GenBank/DDBJ databases">
        <title>Genome public.</title>
        <authorList>
            <person name="Liu C."/>
            <person name="Sun Q."/>
        </authorList>
    </citation>
    <scope>NUCLEOTIDE SEQUENCE [LARGE SCALE GENOMIC DNA]</scope>
    <source>
        <strain evidence="2 3">NSJ-46</strain>
    </source>
</reference>
<gene>
    <name evidence="2" type="ORF">H8716_11830</name>
</gene>
<accession>A0ABR7NBJ7</accession>
<sequence length="363" mass="41213">MADTMEYKCPSCGGSMEFDSKTQKLKCPFCATEVGIEEWEDVQEEQAGMQQGDTCWEAMGGDSSWTREETANMAVYSCQSCGGEIVADKTTGATACPYCGNQVVIKGTFSGDLKPDYIIPFKLDKKAAKAAYKKHLTKKKFLPGIFAKENHIDEIKGVYVPFWLFDTKVHADVNYEAEKVKVWTSGDTEYTERTTYDLGRSGSLSFEHLPVDCSRKMDDKLMESIEPYQFQDAVPFKAVYLSGYMADRYDVEMTEGRKRAEERIKRSAEEALKPGISKYDSVETKSSDVHIVDARYWYVLYPVWILNTTWQKNQYIFAMNGQTGKMVGDLPFDRGAFWKYVATRGVAIGAVLYALMWMIIYMV</sequence>
<protein>
    <recommendedName>
        <fullName evidence="4">DNA-directed RNA polymerase subunit P</fullName>
    </recommendedName>
</protein>
<dbReference type="Gene3D" id="2.20.28.30">
    <property type="entry name" value="RNA polymerase ii, chain L"/>
    <property type="match status" value="2"/>
</dbReference>
<evidence type="ECO:0000256" key="1">
    <source>
        <dbReference type="SAM" id="Phobius"/>
    </source>
</evidence>
<dbReference type="Proteomes" id="UP000657421">
    <property type="component" value="Unassembled WGS sequence"/>
</dbReference>
<dbReference type="PANTHER" id="PTHR37826">
    <property type="entry name" value="FLOTILLIN BAND_7_5 DOMAIN PROTEIN"/>
    <property type="match status" value="1"/>
</dbReference>
<keyword evidence="3" id="KW-1185">Reference proteome</keyword>
<keyword evidence="1" id="KW-0472">Membrane</keyword>
<dbReference type="PANTHER" id="PTHR37826:SF3">
    <property type="entry name" value="J DOMAIN-CONTAINING PROTEIN"/>
    <property type="match status" value="1"/>
</dbReference>